<keyword evidence="7" id="KW-0067">ATP-binding</keyword>
<evidence type="ECO:0000256" key="4">
    <source>
        <dbReference type="ARBA" id="ARBA00022679"/>
    </source>
</evidence>
<dbReference type="InterPro" id="IPR050736">
    <property type="entry name" value="Sensor_HK_Regulatory"/>
</dbReference>
<dbReference type="PROSITE" id="PS50109">
    <property type="entry name" value="HIS_KIN"/>
    <property type="match status" value="1"/>
</dbReference>
<evidence type="ECO:0000256" key="7">
    <source>
        <dbReference type="ARBA" id="ARBA00022840"/>
    </source>
</evidence>
<dbReference type="InterPro" id="IPR003594">
    <property type="entry name" value="HATPase_dom"/>
</dbReference>
<dbReference type="GO" id="GO:0005524">
    <property type="term" value="F:ATP binding"/>
    <property type="evidence" value="ECO:0007669"/>
    <property type="project" value="UniProtKB-KW"/>
</dbReference>
<dbReference type="RefSeq" id="WP_097147837.1">
    <property type="nucleotide sequence ID" value="NZ_OBQC01000001.1"/>
</dbReference>
<dbReference type="Pfam" id="PF02518">
    <property type="entry name" value="HATPase_c"/>
    <property type="match status" value="1"/>
</dbReference>
<dbReference type="EC" id="2.7.13.3" evidence="2"/>
<dbReference type="SUPFAM" id="SSF55874">
    <property type="entry name" value="ATPase domain of HSP90 chaperone/DNA topoisomerase II/histidine kinase"/>
    <property type="match status" value="1"/>
</dbReference>
<organism evidence="10 11">
    <name type="scientific">Ureibacillus acetophenoni</name>
    <dbReference type="NCBI Taxonomy" id="614649"/>
    <lineage>
        <taxon>Bacteria</taxon>
        <taxon>Bacillati</taxon>
        <taxon>Bacillota</taxon>
        <taxon>Bacilli</taxon>
        <taxon>Bacillales</taxon>
        <taxon>Caryophanaceae</taxon>
        <taxon>Ureibacillus</taxon>
    </lineage>
</organism>
<evidence type="ECO:0000256" key="6">
    <source>
        <dbReference type="ARBA" id="ARBA00022777"/>
    </source>
</evidence>
<dbReference type="GO" id="GO:0000155">
    <property type="term" value="F:phosphorelay sensor kinase activity"/>
    <property type="evidence" value="ECO:0007669"/>
    <property type="project" value="InterPro"/>
</dbReference>
<proteinExistence type="predicted"/>
<evidence type="ECO:0000256" key="5">
    <source>
        <dbReference type="ARBA" id="ARBA00022741"/>
    </source>
</evidence>
<evidence type="ECO:0000313" key="11">
    <source>
        <dbReference type="Proteomes" id="UP000219252"/>
    </source>
</evidence>
<feature type="domain" description="Histidine kinase" evidence="9">
    <location>
        <begin position="23"/>
        <end position="229"/>
    </location>
</feature>
<dbReference type="CDD" id="cd00075">
    <property type="entry name" value="HATPase"/>
    <property type="match status" value="1"/>
</dbReference>
<accession>A0A285U4F1</accession>
<dbReference type="Gene3D" id="1.10.287.130">
    <property type="match status" value="1"/>
</dbReference>
<gene>
    <name evidence="10" type="ORF">SAMN05877842_101281</name>
</gene>
<evidence type="ECO:0000256" key="1">
    <source>
        <dbReference type="ARBA" id="ARBA00000085"/>
    </source>
</evidence>
<dbReference type="SMART" id="SM00387">
    <property type="entry name" value="HATPase_c"/>
    <property type="match status" value="1"/>
</dbReference>
<evidence type="ECO:0000256" key="3">
    <source>
        <dbReference type="ARBA" id="ARBA00022553"/>
    </source>
</evidence>
<keyword evidence="5" id="KW-0547">Nucleotide-binding</keyword>
<evidence type="ECO:0000256" key="8">
    <source>
        <dbReference type="ARBA" id="ARBA00023012"/>
    </source>
</evidence>
<reference evidence="11" key="1">
    <citation type="submission" date="2017-08" db="EMBL/GenBank/DDBJ databases">
        <authorList>
            <person name="Varghese N."/>
            <person name="Submissions S."/>
        </authorList>
    </citation>
    <scope>NUCLEOTIDE SEQUENCE [LARGE SCALE GENOMIC DNA]</scope>
    <source>
        <strain evidence="11">JC23</strain>
    </source>
</reference>
<sequence>MVKLQEKTDHQNNLQLIGQMAATIAHEIRNPMTSINGFIELLKMNSTEENKKYLSIMKSELDRMEQILSEILHLSKPVERKYELISVANIANEIKEIMTPLADFHKIKIVLNIKNHSHSNILGNSTRIKQMLMNLVKNAIEEMDMGGTITITLKNVKNKVQITICDEGRGIAKEDIPNLFQPFYTTKAEGTGLGLQIVKSVVEEHEGNIYVKSIENVGTSFVIELPLTSESYQPSYKILIK</sequence>
<dbReference type="Pfam" id="PF00512">
    <property type="entry name" value="HisKA"/>
    <property type="match status" value="1"/>
</dbReference>
<keyword evidence="4" id="KW-0808">Transferase</keyword>
<keyword evidence="8" id="KW-0902">Two-component regulatory system</keyword>
<dbReference type="PANTHER" id="PTHR43711:SF1">
    <property type="entry name" value="HISTIDINE KINASE 1"/>
    <property type="match status" value="1"/>
</dbReference>
<keyword evidence="11" id="KW-1185">Reference proteome</keyword>
<dbReference type="InterPro" id="IPR036890">
    <property type="entry name" value="HATPase_C_sf"/>
</dbReference>
<dbReference type="PANTHER" id="PTHR43711">
    <property type="entry name" value="TWO-COMPONENT HISTIDINE KINASE"/>
    <property type="match status" value="1"/>
</dbReference>
<dbReference type="AlphaFoldDB" id="A0A285U4F1"/>
<dbReference type="InterPro" id="IPR003661">
    <property type="entry name" value="HisK_dim/P_dom"/>
</dbReference>
<comment type="catalytic activity">
    <reaction evidence="1">
        <text>ATP + protein L-histidine = ADP + protein N-phospho-L-histidine.</text>
        <dbReference type="EC" id="2.7.13.3"/>
    </reaction>
</comment>
<dbReference type="EMBL" id="OBQC01000001">
    <property type="protein sequence ID" value="SOC35151.1"/>
    <property type="molecule type" value="Genomic_DNA"/>
</dbReference>
<evidence type="ECO:0000259" key="9">
    <source>
        <dbReference type="PROSITE" id="PS50109"/>
    </source>
</evidence>
<dbReference type="SMART" id="SM00388">
    <property type="entry name" value="HisKA"/>
    <property type="match status" value="1"/>
</dbReference>
<dbReference type="PRINTS" id="PR00344">
    <property type="entry name" value="BCTRLSENSOR"/>
</dbReference>
<dbReference type="InterPro" id="IPR004358">
    <property type="entry name" value="Sig_transdc_His_kin-like_C"/>
</dbReference>
<dbReference type="InterPro" id="IPR005467">
    <property type="entry name" value="His_kinase_dom"/>
</dbReference>
<dbReference type="Proteomes" id="UP000219252">
    <property type="component" value="Unassembled WGS sequence"/>
</dbReference>
<evidence type="ECO:0000313" key="10">
    <source>
        <dbReference type="EMBL" id="SOC35151.1"/>
    </source>
</evidence>
<protein>
    <recommendedName>
        <fullName evidence="2">histidine kinase</fullName>
        <ecNumber evidence="2">2.7.13.3</ecNumber>
    </recommendedName>
</protein>
<keyword evidence="3" id="KW-0597">Phosphoprotein</keyword>
<dbReference type="Gene3D" id="3.30.565.10">
    <property type="entry name" value="Histidine kinase-like ATPase, C-terminal domain"/>
    <property type="match status" value="1"/>
</dbReference>
<dbReference type="OrthoDB" id="9815750at2"/>
<keyword evidence="6" id="KW-0418">Kinase</keyword>
<dbReference type="CDD" id="cd00082">
    <property type="entry name" value="HisKA"/>
    <property type="match status" value="1"/>
</dbReference>
<dbReference type="SUPFAM" id="SSF47384">
    <property type="entry name" value="Homodimeric domain of signal transducing histidine kinase"/>
    <property type="match status" value="1"/>
</dbReference>
<name>A0A285U4F1_9BACL</name>
<evidence type="ECO:0000256" key="2">
    <source>
        <dbReference type="ARBA" id="ARBA00012438"/>
    </source>
</evidence>
<dbReference type="InterPro" id="IPR036097">
    <property type="entry name" value="HisK_dim/P_sf"/>
</dbReference>